<protein>
    <recommendedName>
        <fullName evidence="4">Ribosome maturation protein SBDS</fullName>
    </recommendedName>
</protein>
<dbReference type="Gene3D" id="3.30.70.240">
    <property type="match status" value="1"/>
</dbReference>
<dbReference type="NCBIfam" id="TIGR00291">
    <property type="entry name" value="RNA_SBDS"/>
    <property type="match status" value="1"/>
</dbReference>
<dbReference type="PhylomeDB" id="A0A1B0G3W2"/>
<evidence type="ECO:0000256" key="3">
    <source>
        <dbReference type="ARBA" id="ARBA00007433"/>
    </source>
</evidence>
<keyword evidence="5" id="KW-0963">Cytoplasm</keyword>
<dbReference type="PANTHER" id="PTHR10927:SF1">
    <property type="entry name" value="RIBOSOME MATURATION PROTEIN SBDS"/>
    <property type="match status" value="1"/>
</dbReference>
<keyword evidence="7" id="KW-0539">Nucleus</keyword>
<comment type="subunit">
    <text evidence="8">Associates with the 60S ribosomal subunit.</text>
</comment>
<dbReference type="InterPro" id="IPR002140">
    <property type="entry name" value="Sdo1/SBDS"/>
</dbReference>
<evidence type="ECO:0000256" key="8">
    <source>
        <dbReference type="ARBA" id="ARBA00049708"/>
    </source>
</evidence>
<proteinExistence type="inferred from homology"/>
<evidence type="ECO:0000256" key="7">
    <source>
        <dbReference type="ARBA" id="ARBA00023242"/>
    </source>
</evidence>
<dbReference type="InterPro" id="IPR018023">
    <property type="entry name" value="Ribosome_mat_SBDS_CS"/>
</dbReference>
<dbReference type="InterPro" id="IPR036786">
    <property type="entry name" value="Ribosome_mat_SBDS_N_sf"/>
</dbReference>
<dbReference type="Proteomes" id="UP000092444">
    <property type="component" value="Unassembled WGS sequence"/>
</dbReference>
<dbReference type="PANTHER" id="PTHR10927">
    <property type="entry name" value="RIBOSOME MATURATION PROTEIN SBDS"/>
    <property type="match status" value="1"/>
</dbReference>
<dbReference type="GO" id="GO:0042256">
    <property type="term" value="P:cytosolic ribosome assembly"/>
    <property type="evidence" value="ECO:0007669"/>
    <property type="project" value="InterPro"/>
</dbReference>
<evidence type="ECO:0000256" key="4">
    <source>
        <dbReference type="ARBA" id="ARBA00014814"/>
    </source>
</evidence>
<keyword evidence="6" id="KW-0690">Ribosome biogenesis</keyword>
<keyword evidence="13" id="KW-1185">Reference proteome</keyword>
<sequence>MMTHCSMFSSKKYLISILQLFIAFRINYIKLFNKNHWEIIIMSKIFTPTNQIRLTNVAVVRLKKAGKRFELACYKNKVLSWRNNVEKDIDEVLQTHTVFTNVSKGQAAKKEELIKAFGKTDETEICREILSKGELQVSEKERHSAMDTQMNSIINSVAALCVNPETRRPYPSTIIEKSLKDAHFSIKPNRNTKQQTLDAIKLLKTHMPIERSRMKIRITFAAKKDNGPKLVESIVKMAASVELEEWIESTLQITIFIDPGNYRAIDDLVRNETKGKGLVELLELKDVVEAEEIF</sequence>
<evidence type="ECO:0000256" key="6">
    <source>
        <dbReference type="ARBA" id="ARBA00022517"/>
    </source>
</evidence>
<evidence type="ECO:0000256" key="5">
    <source>
        <dbReference type="ARBA" id="ARBA00022490"/>
    </source>
</evidence>
<evidence type="ECO:0000313" key="13">
    <source>
        <dbReference type="Proteomes" id="UP000092444"/>
    </source>
</evidence>
<dbReference type="EMBL" id="CCAG010020666">
    <property type="status" value="NOT_ANNOTATED_CDS"/>
    <property type="molecule type" value="Genomic_DNA"/>
</dbReference>
<dbReference type="AlphaFoldDB" id="A0A1B0G3W2"/>
<dbReference type="GO" id="GO:0005634">
    <property type="term" value="C:nucleus"/>
    <property type="evidence" value="ECO:0007669"/>
    <property type="project" value="UniProtKB-SubCell"/>
</dbReference>
<comment type="similarity">
    <text evidence="3">Belongs to the SDO1/SBDS family.</text>
</comment>
<dbReference type="Gene3D" id="3.30.1250.10">
    <property type="entry name" value="Ribosome maturation protein SBDS, N-terminal domain"/>
    <property type="match status" value="1"/>
</dbReference>
<reference evidence="12" key="1">
    <citation type="submission" date="2020-05" db="UniProtKB">
        <authorList>
            <consortium name="EnsemblMetazoa"/>
        </authorList>
    </citation>
    <scope>IDENTIFICATION</scope>
    <source>
        <strain evidence="12">Yale</strain>
    </source>
</reference>
<dbReference type="FunFam" id="3.30.1250.10:FF:000001">
    <property type="entry name" value="SBDS, ribosome maturation factor"/>
    <property type="match status" value="1"/>
</dbReference>
<feature type="domain" description="Ribosome maturation protein SDO1/SBDS C-terminal" evidence="11">
    <location>
        <begin position="214"/>
        <end position="284"/>
    </location>
</feature>
<comment type="subcellular location">
    <subcellularLocation>
        <location evidence="2">Cytoplasm</location>
    </subcellularLocation>
    <subcellularLocation>
        <location evidence="1">Nucleus</location>
    </subcellularLocation>
</comment>
<dbReference type="Pfam" id="PF20268">
    <property type="entry name" value="SBDS_C"/>
    <property type="match status" value="1"/>
</dbReference>
<dbReference type="Gene3D" id="1.10.10.900">
    <property type="entry name" value="SBDS protein C-terminal domain, subdomain 1"/>
    <property type="match status" value="1"/>
</dbReference>
<dbReference type="PROSITE" id="PS01267">
    <property type="entry name" value="UPF0023"/>
    <property type="match status" value="1"/>
</dbReference>
<dbReference type="SUPFAM" id="SSF89895">
    <property type="entry name" value="FYSH domain"/>
    <property type="match status" value="1"/>
</dbReference>
<feature type="domain" description="Ribosome maturation protein SDO1/SBDS central" evidence="10">
    <location>
        <begin position="151"/>
        <end position="211"/>
    </location>
</feature>
<dbReference type="Pfam" id="PF01172">
    <property type="entry name" value="SBDS_N"/>
    <property type="match status" value="1"/>
</dbReference>
<dbReference type="InterPro" id="IPR046928">
    <property type="entry name" value="SDO1/SBDS_C"/>
</dbReference>
<evidence type="ECO:0000256" key="2">
    <source>
        <dbReference type="ARBA" id="ARBA00004496"/>
    </source>
</evidence>
<evidence type="ECO:0000313" key="12">
    <source>
        <dbReference type="EnsemblMetazoa" id="GMOY008010-PA"/>
    </source>
</evidence>
<dbReference type="InterPro" id="IPR018978">
    <property type="entry name" value="SDO1/SBDS_central"/>
</dbReference>
<dbReference type="STRING" id="37546.A0A1B0G3W2"/>
<dbReference type="SUPFAM" id="SSF109728">
    <property type="entry name" value="Hypothetical protein AF0491, middle domain"/>
    <property type="match status" value="1"/>
</dbReference>
<dbReference type="Pfam" id="PF09377">
    <property type="entry name" value="SBDS_domain_II"/>
    <property type="match status" value="1"/>
</dbReference>
<evidence type="ECO:0000259" key="10">
    <source>
        <dbReference type="Pfam" id="PF09377"/>
    </source>
</evidence>
<dbReference type="InterPro" id="IPR039100">
    <property type="entry name" value="Sdo1/SBDS-like"/>
</dbReference>
<evidence type="ECO:0000259" key="11">
    <source>
        <dbReference type="Pfam" id="PF20268"/>
    </source>
</evidence>
<dbReference type="GO" id="GO:0005737">
    <property type="term" value="C:cytoplasm"/>
    <property type="evidence" value="ECO:0007669"/>
    <property type="project" value="UniProtKB-SubCell"/>
</dbReference>
<evidence type="ECO:0000259" key="9">
    <source>
        <dbReference type="Pfam" id="PF01172"/>
    </source>
</evidence>
<organism evidence="12 13">
    <name type="scientific">Glossina morsitans morsitans</name>
    <name type="common">Savannah tsetse fly</name>
    <dbReference type="NCBI Taxonomy" id="37546"/>
    <lineage>
        <taxon>Eukaryota</taxon>
        <taxon>Metazoa</taxon>
        <taxon>Ecdysozoa</taxon>
        <taxon>Arthropoda</taxon>
        <taxon>Hexapoda</taxon>
        <taxon>Insecta</taxon>
        <taxon>Pterygota</taxon>
        <taxon>Neoptera</taxon>
        <taxon>Endopterygota</taxon>
        <taxon>Diptera</taxon>
        <taxon>Brachycera</taxon>
        <taxon>Muscomorpha</taxon>
        <taxon>Hippoboscoidea</taxon>
        <taxon>Glossinidae</taxon>
        <taxon>Glossina</taxon>
    </lineage>
</organism>
<dbReference type="VEuPathDB" id="VectorBase:GMOY008010"/>
<dbReference type="InterPro" id="IPR037188">
    <property type="entry name" value="Sdo1/SBDS_central_sf"/>
</dbReference>
<accession>A0A1B0G3W2</accession>
<evidence type="ECO:0000256" key="1">
    <source>
        <dbReference type="ARBA" id="ARBA00004123"/>
    </source>
</evidence>
<dbReference type="InterPro" id="IPR019783">
    <property type="entry name" value="SDO1/SBDS_N"/>
</dbReference>
<dbReference type="EnsemblMetazoa" id="GMOY008010-RA">
    <property type="protein sequence ID" value="GMOY008010-PA"/>
    <property type="gene ID" value="GMOY008010"/>
</dbReference>
<name>A0A1B0G3W2_GLOMM</name>
<feature type="domain" description="Ribosome maturation protein SDO1/SBDS N-terminal" evidence="9">
    <location>
        <begin position="56"/>
        <end position="142"/>
    </location>
</feature>